<organism evidence="1 2">
    <name type="scientific">Escherichia phage vB_EcoM_RZ</name>
    <dbReference type="NCBI Taxonomy" id="2893954"/>
    <lineage>
        <taxon>Viruses</taxon>
        <taxon>Duplodnaviria</taxon>
        <taxon>Heunggongvirae</taxon>
        <taxon>Uroviricota</taxon>
        <taxon>Caudoviricetes</taxon>
        <taxon>Pantevenvirales</taxon>
        <taxon>Straboviridae</taxon>
        <taxon>Tevenvirinae</taxon>
        <taxon>Gaprivervirus</taxon>
        <taxon>Gaprivervirus arezed</taxon>
    </lineage>
</organism>
<dbReference type="Proteomes" id="UP000828108">
    <property type="component" value="Segment"/>
</dbReference>
<reference evidence="1 2" key="1">
    <citation type="submission" date="2021-02" db="EMBL/GenBank/DDBJ databases">
        <authorList>
            <person name="Zhang R."/>
            <person name="Yu X."/>
            <person name="Xu J."/>
            <person name="Liu X."/>
        </authorList>
    </citation>
    <scope>NUCLEOTIDE SEQUENCE [LARGE SCALE GENOMIC DNA]</scope>
</reference>
<accession>A0AAE8YK53</accession>
<dbReference type="KEGG" id="vg:77926704"/>
<protein>
    <submittedName>
        <fullName evidence="1">Uncharacterized protein</fullName>
    </submittedName>
</protein>
<evidence type="ECO:0000313" key="2">
    <source>
        <dbReference type="Proteomes" id="UP000828108"/>
    </source>
</evidence>
<sequence>MHDLFFRFLRTCLSETEKEQYSFLSSGCSAVRLNECPKRQIWVIDSKMFEFQYYMVKKYLRKI</sequence>
<proteinExistence type="predicted"/>
<name>A0AAE8YK53_9CAUD</name>
<evidence type="ECO:0000313" key="1">
    <source>
        <dbReference type="EMBL" id="UGL60092.1"/>
    </source>
</evidence>
<dbReference type="RefSeq" id="YP_010651113.1">
    <property type="nucleotide sequence ID" value="NC_070780.1"/>
</dbReference>
<keyword evidence="2" id="KW-1185">Reference proteome</keyword>
<dbReference type="GeneID" id="77926704"/>
<dbReference type="EMBL" id="MW598459">
    <property type="protein sequence ID" value="UGL60092.1"/>
    <property type="molecule type" value="Genomic_DNA"/>
</dbReference>